<evidence type="ECO:0000256" key="1">
    <source>
        <dbReference type="PROSITE-ProRule" id="PRU00339"/>
    </source>
</evidence>
<feature type="repeat" description="TPR" evidence="1">
    <location>
        <begin position="327"/>
        <end position="360"/>
    </location>
</feature>
<dbReference type="Gene3D" id="1.25.40.10">
    <property type="entry name" value="Tetratricopeptide repeat domain"/>
    <property type="match status" value="3"/>
</dbReference>
<dbReference type="EMBL" id="JBJUIK010000006">
    <property type="protein sequence ID" value="KAL3525630.1"/>
    <property type="molecule type" value="Genomic_DNA"/>
</dbReference>
<accession>A0ABD3A517</accession>
<keyword evidence="1" id="KW-0802">TPR repeat</keyword>
<feature type="repeat" description="TPR" evidence="1">
    <location>
        <begin position="293"/>
        <end position="326"/>
    </location>
</feature>
<dbReference type="PANTHER" id="PTHR44749">
    <property type="entry name" value="SUPPRESSOR OF RPS4-RLD 1"/>
    <property type="match status" value="1"/>
</dbReference>
<keyword evidence="4" id="KW-1185">Reference proteome</keyword>
<comment type="caution">
    <text evidence="3">The sequence shown here is derived from an EMBL/GenBank/DDBJ whole genome shotgun (WGS) entry which is preliminary data.</text>
</comment>
<protein>
    <recommendedName>
        <fullName evidence="5">Suppressor of RPS4-RLD 1</fullName>
    </recommendedName>
</protein>
<feature type="repeat" description="TPR" evidence="1">
    <location>
        <begin position="361"/>
        <end position="394"/>
    </location>
</feature>
<dbReference type="PROSITE" id="PS50005">
    <property type="entry name" value="TPR"/>
    <property type="match status" value="6"/>
</dbReference>
<dbReference type="Pfam" id="PF13181">
    <property type="entry name" value="TPR_8"/>
    <property type="match status" value="3"/>
</dbReference>
<dbReference type="PANTHER" id="PTHR44749:SF1">
    <property type="entry name" value="TETRATRICOPEPTIDE-LIKE HELICAL DOMAIN-CONTAINING PROTEIN"/>
    <property type="match status" value="1"/>
</dbReference>
<feature type="repeat" description="TPR" evidence="1">
    <location>
        <begin position="429"/>
        <end position="462"/>
    </location>
</feature>
<evidence type="ECO:0008006" key="5">
    <source>
        <dbReference type="Google" id="ProtNLM"/>
    </source>
</evidence>
<evidence type="ECO:0000313" key="4">
    <source>
        <dbReference type="Proteomes" id="UP001630127"/>
    </source>
</evidence>
<dbReference type="InterPro" id="IPR019734">
    <property type="entry name" value="TPR_rpt"/>
</dbReference>
<dbReference type="SUPFAM" id="SSF48452">
    <property type="entry name" value="TPR-like"/>
    <property type="match status" value="1"/>
</dbReference>
<proteinExistence type="predicted"/>
<feature type="region of interest" description="Disordered" evidence="2">
    <location>
        <begin position="707"/>
        <end position="740"/>
    </location>
</feature>
<name>A0ABD3A517_9GENT</name>
<dbReference type="InterPro" id="IPR044650">
    <property type="entry name" value="SRFR1-like"/>
</dbReference>
<dbReference type="Proteomes" id="UP001630127">
    <property type="component" value="Unassembled WGS sequence"/>
</dbReference>
<feature type="region of interest" description="Disordered" evidence="2">
    <location>
        <begin position="227"/>
        <end position="246"/>
    </location>
</feature>
<dbReference type="InterPro" id="IPR011990">
    <property type="entry name" value="TPR-like_helical_dom_sf"/>
</dbReference>
<feature type="repeat" description="TPR" evidence="1">
    <location>
        <begin position="463"/>
        <end position="496"/>
    </location>
</feature>
<dbReference type="SMART" id="SM00028">
    <property type="entry name" value="TPR"/>
    <property type="match status" value="10"/>
</dbReference>
<feature type="repeat" description="TPR" evidence="1">
    <location>
        <begin position="531"/>
        <end position="564"/>
    </location>
</feature>
<dbReference type="AlphaFoldDB" id="A0ABD3A517"/>
<dbReference type="Pfam" id="PF13432">
    <property type="entry name" value="TPR_16"/>
    <property type="match status" value="2"/>
</dbReference>
<reference evidence="3 4" key="1">
    <citation type="submission" date="2024-11" db="EMBL/GenBank/DDBJ databases">
        <title>A near-complete genome assembly of Cinchona calisaya.</title>
        <authorList>
            <person name="Lian D.C."/>
            <person name="Zhao X.W."/>
            <person name="Wei L."/>
        </authorList>
    </citation>
    <scope>NUCLEOTIDE SEQUENCE [LARGE SCALE GENOMIC DNA]</scope>
    <source>
        <tissue evidence="3">Nenye</tissue>
    </source>
</reference>
<gene>
    <name evidence="3" type="ORF">ACH5RR_014002</name>
</gene>
<evidence type="ECO:0000256" key="2">
    <source>
        <dbReference type="SAM" id="MobiDB-lite"/>
    </source>
</evidence>
<sequence>MASERIELAKLCSSKDWSKAIRVLDNLLSQSCVIQDICNRAFCYSQLELHKHVVKDCDKALQLDPTLLQPYILKGRAFSALGKKEEAVQVWEQGYEHALRQSADLKQLLELEELLTSAKQGDSAENKNHLVESSGSAPNVNESATLVAIETNETGIDYKKSNGRLVPLRKSSERLDTWESSNDNSGMCNDLNNTISENDKFGSQTNGIHERQRDRTEKIDGKMVDQSVLPGESKNPSQSGIKCPTITLKTSGMPEIRIGSSNKLDTHEECFDETAKGKKFCVAKISKTKSINIDFRLSRGIAQVNEGNYAHAISIFDQILQEDPTYPEALIGRGTAYAFRRELDAAITDFTKAIQSNPAAGEAYKRRGQARAALGESAEAIADLTKALEIEPDSDDILHERGIINFKFKDFNAAVEDLSACLKLDSSNKSAYTYLGLALSSLGEHAKAEEAHKKAIQLDRSFSEAWAHLAQLYQDLANSAKAFECLQQLLQIDGRFTKAYHLRGLLLHGMGDHKNAIKELSIGLSLESSNIECLYLRASCYHAIGEYREAVKDYDSALDLELDSMEKFVLQCLAFYQKEIALYTASKLNSEFCWFDIDGDIDPLFKEYWCKRKHPKTVCEKVYRQTPLRDSLRKAKLRKQEFSLTKPRITLLQAADSIGKKIQYHCPGFLANRRQHRMAGLAAVEIAQKVSKSWRSLQAEWKHLSKGTAKSGRKVRRKEKLNPTSQNRGGAGCSTSSVSEMSTTHSLLEDRSSVRSTMSWHDVYNLAVKWRQISEPCDPVVWVNKLSEEFDSGFGSHTPLVLGQAKVVRYFPNFPRTLNAAKMVIKERKYVCDKKDNFILLSEDKKIQEIMNAESCSELYEAIGEDFWVATWCNSTAVEGKSLEGTRITLLKMGESGFDFAIRTPCTPSRWEDFDLEMTAAWEALCDAYCGETFGSTDFDVLENVREAVLRMTYYWYNFMPLSRGSAAVGFVVLLGLLLAANMEFTGSIPKGLQLDWEAILNFDPNSFMDSVKSWLYPSLKVTTSWKGYPDVASTFDTTGSVVAALSTYSD</sequence>
<evidence type="ECO:0000313" key="3">
    <source>
        <dbReference type="EMBL" id="KAL3525630.1"/>
    </source>
</evidence>
<feature type="compositionally biased region" description="Polar residues" evidence="2">
    <location>
        <begin position="722"/>
        <end position="740"/>
    </location>
</feature>
<organism evidence="3 4">
    <name type="scientific">Cinchona calisaya</name>
    <dbReference type="NCBI Taxonomy" id="153742"/>
    <lineage>
        <taxon>Eukaryota</taxon>
        <taxon>Viridiplantae</taxon>
        <taxon>Streptophyta</taxon>
        <taxon>Embryophyta</taxon>
        <taxon>Tracheophyta</taxon>
        <taxon>Spermatophyta</taxon>
        <taxon>Magnoliopsida</taxon>
        <taxon>eudicotyledons</taxon>
        <taxon>Gunneridae</taxon>
        <taxon>Pentapetalae</taxon>
        <taxon>asterids</taxon>
        <taxon>lamiids</taxon>
        <taxon>Gentianales</taxon>
        <taxon>Rubiaceae</taxon>
        <taxon>Cinchonoideae</taxon>
        <taxon>Cinchoneae</taxon>
        <taxon>Cinchona</taxon>
    </lineage>
</organism>